<evidence type="ECO:0000256" key="1">
    <source>
        <dbReference type="SAM" id="MobiDB-lite"/>
    </source>
</evidence>
<organism evidence="2 3">
    <name type="scientific">Triangularia setosa</name>
    <dbReference type="NCBI Taxonomy" id="2587417"/>
    <lineage>
        <taxon>Eukaryota</taxon>
        <taxon>Fungi</taxon>
        <taxon>Dikarya</taxon>
        <taxon>Ascomycota</taxon>
        <taxon>Pezizomycotina</taxon>
        <taxon>Sordariomycetes</taxon>
        <taxon>Sordariomycetidae</taxon>
        <taxon>Sordariales</taxon>
        <taxon>Podosporaceae</taxon>
        <taxon>Triangularia</taxon>
    </lineage>
</organism>
<feature type="region of interest" description="Disordered" evidence="1">
    <location>
        <begin position="234"/>
        <end position="264"/>
    </location>
</feature>
<name>A0AAN7A2E9_9PEZI</name>
<evidence type="ECO:0008006" key="4">
    <source>
        <dbReference type="Google" id="ProtNLM"/>
    </source>
</evidence>
<proteinExistence type="predicted"/>
<evidence type="ECO:0000313" key="2">
    <source>
        <dbReference type="EMBL" id="KAK4171548.1"/>
    </source>
</evidence>
<feature type="compositionally biased region" description="Low complexity" evidence="1">
    <location>
        <begin position="1"/>
        <end position="84"/>
    </location>
</feature>
<evidence type="ECO:0000313" key="3">
    <source>
        <dbReference type="Proteomes" id="UP001302321"/>
    </source>
</evidence>
<dbReference type="Proteomes" id="UP001302321">
    <property type="component" value="Unassembled WGS sequence"/>
</dbReference>
<keyword evidence="3" id="KW-1185">Reference proteome</keyword>
<protein>
    <recommendedName>
        <fullName evidence="4">PPPDE domain-containing protein</fullName>
    </recommendedName>
</protein>
<accession>A0AAN7A2E9</accession>
<dbReference type="EMBL" id="MU866543">
    <property type="protein sequence ID" value="KAK4171548.1"/>
    <property type="molecule type" value="Genomic_DNA"/>
</dbReference>
<comment type="caution">
    <text evidence="2">The sequence shown here is derived from an EMBL/GenBank/DDBJ whole genome shotgun (WGS) entry which is preliminary data.</text>
</comment>
<dbReference type="AlphaFoldDB" id="A0AAN7A2E9"/>
<gene>
    <name evidence="2" type="ORF">QBC36DRAFT_339742</name>
</gene>
<reference evidence="2" key="2">
    <citation type="submission" date="2023-05" db="EMBL/GenBank/DDBJ databases">
        <authorList>
            <consortium name="Lawrence Berkeley National Laboratory"/>
            <person name="Steindorff A."/>
            <person name="Hensen N."/>
            <person name="Bonometti L."/>
            <person name="Westerberg I."/>
            <person name="Brannstrom I.O."/>
            <person name="Guillou S."/>
            <person name="Cros-Aarteil S."/>
            <person name="Calhoun S."/>
            <person name="Haridas S."/>
            <person name="Kuo A."/>
            <person name="Mondo S."/>
            <person name="Pangilinan J."/>
            <person name="Riley R."/>
            <person name="Labutti K."/>
            <person name="Andreopoulos B."/>
            <person name="Lipzen A."/>
            <person name="Chen C."/>
            <person name="Yanf M."/>
            <person name="Daum C."/>
            <person name="Ng V."/>
            <person name="Clum A."/>
            <person name="Ohm R."/>
            <person name="Martin F."/>
            <person name="Silar P."/>
            <person name="Natvig D."/>
            <person name="Lalanne C."/>
            <person name="Gautier V."/>
            <person name="Ament-Velasquez S.L."/>
            <person name="Kruys A."/>
            <person name="Hutchinson M.I."/>
            <person name="Powell A.J."/>
            <person name="Barry K."/>
            <person name="Miller A.N."/>
            <person name="Grigoriev I.V."/>
            <person name="Debuchy R."/>
            <person name="Gladieux P."/>
            <person name="Thoren M.H."/>
            <person name="Johannesson H."/>
        </authorList>
    </citation>
    <scope>NUCLEOTIDE SEQUENCE</scope>
    <source>
        <strain evidence="2">CBS 892.96</strain>
    </source>
</reference>
<reference evidence="2" key="1">
    <citation type="journal article" date="2023" name="Mol. Phylogenet. Evol.">
        <title>Genome-scale phylogeny and comparative genomics of the fungal order Sordariales.</title>
        <authorList>
            <person name="Hensen N."/>
            <person name="Bonometti L."/>
            <person name="Westerberg I."/>
            <person name="Brannstrom I.O."/>
            <person name="Guillou S."/>
            <person name="Cros-Aarteil S."/>
            <person name="Calhoun S."/>
            <person name="Haridas S."/>
            <person name="Kuo A."/>
            <person name="Mondo S."/>
            <person name="Pangilinan J."/>
            <person name="Riley R."/>
            <person name="LaButti K."/>
            <person name="Andreopoulos B."/>
            <person name="Lipzen A."/>
            <person name="Chen C."/>
            <person name="Yan M."/>
            <person name="Daum C."/>
            <person name="Ng V."/>
            <person name="Clum A."/>
            <person name="Steindorff A."/>
            <person name="Ohm R.A."/>
            <person name="Martin F."/>
            <person name="Silar P."/>
            <person name="Natvig D.O."/>
            <person name="Lalanne C."/>
            <person name="Gautier V."/>
            <person name="Ament-Velasquez S.L."/>
            <person name="Kruys A."/>
            <person name="Hutchinson M.I."/>
            <person name="Powell A.J."/>
            <person name="Barry K."/>
            <person name="Miller A.N."/>
            <person name="Grigoriev I.V."/>
            <person name="Debuchy R."/>
            <person name="Gladieux P."/>
            <person name="Hiltunen Thoren M."/>
            <person name="Johannesson H."/>
        </authorList>
    </citation>
    <scope>NUCLEOTIDE SEQUENCE</scope>
    <source>
        <strain evidence="2">CBS 892.96</strain>
    </source>
</reference>
<feature type="region of interest" description="Disordered" evidence="1">
    <location>
        <begin position="1"/>
        <end position="90"/>
    </location>
</feature>
<sequence>MSRRSSSSSTSTRAPAQAPRPSTSSGRPSSSHGTASRGSSRPPSRDSNNARPPSRDSQSSRPPSRDSNAPRAPSRPGSSHASSSVEMDANRPRPLYRVGWGGNTRGHQGLFLPDYDGSPFGTLYHINIQNGGSSGTLGKHDYEVKQEGYTMSTSNARSAFQINGAMVTNNMVRRATQYVFDNGGNYNMLFNNCQHFCLESVKYMNHVWPENVGPEAIAHLQVDRPSTMVAMTSMAGRNKSNPVPAPDPNRRDSGRRSNDRFSIN</sequence>
<feature type="compositionally biased region" description="Basic and acidic residues" evidence="1">
    <location>
        <begin position="248"/>
        <end position="264"/>
    </location>
</feature>